<dbReference type="Proteomes" id="UP000307440">
    <property type="component" value="Unassembled WGS sequence"/>
</dbReference>
<dbReference type="InterPro" id="IPR011009">
    <property type="entry name" value="Kinase-like_dom_sf"/>
</dbReference>
<evidence type="ECO:0000313" key="2">
    <source>
        <dbReference type="Proteomes" id="UP000307440"/>
    </source>
</evidence>
<protein>
    <submittedName>
        <fullName evidence="1">Uncharacterized protein</fullName>
    </submittedName>
</protein>
<name>A0A5C3L7C6_COPMA</name>
<organism evidence="1 2">
    <name type="scientific">Coprinopsis marcescibilis</name>
    <name type="common">Agaric fungus</name>
    <name type="synonym">Psathyrella marcescibilis</name>
    <dbReference type="NCBI Taxonomy" id="230819"/>
    <lineage>
        <taxon>Eukaryota</taxon>
        <taxon>Fungi</taxon>
        <taxon>Dikarya</taxon>
        <taxon>Basidiomycota</taxon>
        <taxon>Agaricomycotina</taxon>
        <taxon>Agaricomycetes</taxon>
        <taxon>Agaricomycetidae</taxon>
        <taxon>Agaricales</taxon>
        <taxon>Agaricineae</taxon>
        <taxon>Psathyrellaceae</taxon>
        <taxon>Coprinopsis</taxon>
    </lineage>
</organism>
<dbReference type="EMBL" id="ML210154">
    <property type="protein sequence ID" value="TFK28648.1"/>
    <property type="molecule type" value="Genomic_DNA"/>
</dbReference>
<proteinExistence type="predicted"/>
<reference evidence="1 2" key="1">
    <citation type="journal article" date="2019" name="Nat. Ecol. Evol.">
        <title>Megaphylogeny resolves global patterns of mushroom evolution.</title>
        <authorList>
            <person name="Varga T."/>
            <person name="Krizsan K."/>
            <person name="Foldi C."/>
            <person name="Dima B."/>
            <person name="Sanchez-Garcia M."/>
            <person name="Sanchez-Ramirez S."/>
            <person name="Szollosi G.J."/>
            <person name="Szarkandi J.G."/>
            <person name="Papp V."/>
            <person name="Albert L."/>
            <person name="Andreopoulos W."/>
            <person name="Angelini C."/>
            <person name="Antonin V."/>
            <person name="Barry K.W."/>
            <person name="Bougher N.L."/>
            <person name="Buchanan P."/>
            <person name="Buyck B."/>
            <person name="Bense V."/>
            <person name="Catcheside P."/>
            <person name="Chovatia M."/>
            <person name="Cooper J."/>
            <person name="Damon W."/>
            <person name="Desjardin D."/>
            <person name="Finy P."/>
            <person name="Geml J."/>
            <person name="Haridas S."/>
            <person name="Hughes K."/>
            <person name="Justo A."/>
            <person name="Karasinski D."/>
            <person name="Kautmanova I."/>
            <person name="Kiss B."/>
            <person name="Kocsube S."/>
            <person name="Kotiranta H."/>
            <person name="LaButti K.M."/>
            <person name="Lechner B.E."/>
            <person name="Liimatainen K."/>
            <person name="Lipzen A."/>
            <person name="Lukacs Z."/>
            <person name="Mihaltcheva S."/>
            <person name="Morgado L.N."/>
            <person name="Niskanen T."/>
            <person name="Noordeloos M.E."/>
            <person name="Ohm R.A."/>
            <person name="Ortiz-Santana B."/>
            <person name="Ovrebo C."/>
            <person name="Racz N."/>
            <person name="Riley R."/>
            <person name="Savchenko A."/>
            <person name="Shiryaev A."/>
            <person name="Soop K."/>
            <person name="Spirin V."/>
            <person name="Szebenyi C."/>
            <person name="Tomsovsky M."/>
            <person name="Tulloss R.E."/>
            <person name="Uehling J."/>
            <person name="Grigoriev I.V."/>
            <person name="Vagvolgyi C."/>
            <person name="Papp T."/>
            <person name="Martin F.M."/>
            <person name="Miettinen O."/>
            <person name="Hibbett D.S."/>
            <person name="Nagy L.G."/>
        </authorList>
    </citation>
    <scope>NUCLEOTIDE SEQUENCE [LARGE SCALE GENOMIC DNA]</scope>
    <source>
        <strain evidence="1 2">CBS 121175</strain>
    </source>
</reference>
<dbReference type="SUPFAM" id="SSF56112">
    <property type="entry name" value="Protein kinase-like (PK-like)"/>
    <property type="match status" value="1"/>
</dbReference>
<dbReference type="Gene3D" id="3.30.200.20">
    <property type="entry name" value="Phosphorylase Kinase, domain 1"/>
    <property type="match status" value="1"/>
</dbReference>
<sequence>MSTPFDFPTCIAKWTGLENTAYHIQRLSDSYTNNTVRVLFKTPTDLFNKLPGGGGEGGRTLDHDPASVILKHAPPYLATDPSQPLSVARQTTEATALALLAGHLTLPCGVVQDPHKVGDIKRILERFPMIQIPKVIHHDKEDNVLWLSDLGGNTGPVARVLVSDGGGKGWSAERVEGVRNVGKQLGSFLAEFFDATRGLSESVVAEMESLSKEYTGGAWDGSVDMLKRILEENGIGDAEELGEVVRRDFEETKLTGRAGGDLGSEHKEANQSEDECLGMVDFWPGSVIVDPDVSVCGLVDWEYFGRSRESSELGMFVAHVHIVGALPTSSEEGSRRLQDFASGILRGYGGKKAALSTRGPTDIGFQRKFFVSYARELINETDMYKAELDEASSKHLIETGVSLLRHVEGAGLSGARVEVGDGWLRDVISCWFVENT</sequence>
<accession>A0A5C3L7C6</accession>
<evidence type="ECO:0000313" key="1">
    <source>
        <dbReference type="EMBL" id="TFK28648.1"/>
    </source>
</evidence>
<dbReference type="AlphaFoldDB" id="A0A5C3L7C6"/>
<gene>
    <name evidence="1" type="ORF">FA15DRAFT_665097</name>
</gene>
<dbReference type="OrthoDB" id="25129at2759"/>
<dbReference type="Gene3D" id="3.90.1200.10">
    <property type="match status" value="1"/>
</dbReference>
<keyword evidence="2" id="KW-1185">Reference proteome</keyword>